<evidence type="ECO:0000313" key="2">
    <source>
        <dbReference type="Proteomes" id="UP000831701"/>
    </source>
</evidence>
<proteinExistence type="predicted"/>
<reference evidence="1" key="1">
    <citation type="submission" date="2022-04" db="EMBL/GenBank/DDBJ databases">
        <title>Jade perch genome.</title>
        <authorList>
            <person name="Chao B."/>
        </authorList>
    </citation>
    <scope>NUCLEOTIDE SEQUENCE</scope>
    <source>
        <strain evidence="1">CB-2022</strain>
    </source>
</reference>
<name>A0ACB8VG88_9TELE</name>
<sequence>MLLCLCEGVGSAMNQCEDTEEGVPPSKTTLCGEHDGQTKAQRPEQQRPDSPEPEPSCVSIKSHRSMDPPLEFKEQLPSETHVHQQRPDSPVPSSVSMKSDKSMNEPLNFSDGHHSAKEKKVLSPDYPESLETLSEDEMVDGEEEELRKSSREAFLKITLHFLRRMKQQEELADCLQKRTVAVVCHRQHQLKSNLKKKFQCVFEGIAKAGNPTLLNQIYTELYITEGGTAEVNDEHEVRQIETASRKADRAETTIRQEDIFKASPGRDEPIRTVMTKGVAGIGKTVLTQKFTLDWAEDKANQDIHLTFPFTFRELNVLKEKKFSLVELVHHFFTETKEAGICRFEEFQVVFIFDGLDECRTSSGTSTTMRS</sequence>
<protein>
    <submittedName>
        <fullName evidence="1">Uncharacterized protein</fullName>
    </submittedName>
</protein>
<comment type="caution">
    <text evidence="1">The sequence shown here is derived from an EMBL/GenBank/DDBJ whole genome shotgun (WGS) entry which is preliminary data.</text>
</comment>
<gene>
    <name evidence="1" type="ORF">L3Q82_020076</name>
</gene>
<dbReference type="EMBL" id="CM041553">
    <property type="protein sequence ID" value="KAI3353558.1"/>
    <property type="molecule type" value="Genomic_DNA"/>
</dbReference>
<evidence type="ECO:0000313" key="1">
    <source>
        <dbReference type="EMBL" id="KAI3353558.1"/>
    </source>
</evidence>
<keyword evidence="2" id="KW-1185">Reference proteome</keyword>
<accession>A0ACB8VG88</accession>
<organism evidence="1 2">
    <name type="scientific">Scortum barcoo</name>
    <name type="common">barcoo grunter</name>
    <dbReference type="NCBI Taxonomy" id="214431"/>
    <lineage>
        <taxon>Eukaryota</taxon>
        <taxon>Metazoa</taxon>
        <taxon>Chordata</taxon>
        <taxon>Craniata</taxon>
        <taxon>Vertebrata</taxon>
        <taxon>Euteleostomi</taxon>
        <taxon>Actinopterygii</taxon>
        <taxon>Neopterygii</taxon>
        <taxon>Teleostei</taxon>
        <taxon>Neoteleostei</taxon>
        <taxon>Acanthomorphata</taxon>
        <taxon>Eupercaria</taxon>
        <taxon>Centrarchiformes</taxon>
        <taxon>Terapontoidei</taxon>
        <taxon>Terapontidae</taxon>
        <taxon>Scortum</taxon>
    </lineage>
</organism>
<dbReference type="Proteomes" id="UP000831701">
    <property type="component" value="Chromosome 23"/>
</dbReference>